<reference evidence="7" key="1">
    <citation type="submission" date="2019-08" db="EMBL/GenBank/DDBJ databases">
        <authorList>
            <person name="Kucharzyk K."/>
            <person name="Murdoch R.W."/>
            <person name="Higgins S."/>
            <person name="Loffler F."/>
        </authorList>
    </citation>
    <scope>NUCLEOTIDE SEQUENCE</scope>
</reference>
<keyword evidence="5 6" id="KW-0472">Membrane</keyword>
<organism evidence="7">
    <name type="scientific">bioreactor metagenome</name>
    <dbReference type="NCBI Taxonomy" id="1076179"/>
    <lineage>
        <taxon>unclassified sequences</taxon>
        <taxon>metagenomes</taxon>
        <taxon>ecological metagenomes</taxon>
    </lineage>
</organism>
<dbReference type="PANTHER" id="PTHR43370">
    <property type="entry name" value="SUGAR ABC TRANSPORTER INTEGRAL MEMBRANE PROTEIN-RELATED"/>
    <property type="match status" value="1"/>
</dbReference>
<feature type="transmembrane region" description="Helical" evidence="6">
    <location>
        <begin position="91"/>
        <end position="113"/>
    </location>
</feature>
<evidence type="ECO:0000313" key="7">
    <source>
        <dbReference type="EMBL" id="MPM23927.1"/>
    </source>
</evidence>
<evidence type="ECO:0000256" key="6">
    <source>
        <dbReference type="SAM" id="Phobius"/>
    </source>
</evidence>
<feature type="transmembrane region" description="Helical" evidence="6">
    <location>
        <begin position="230"/>
        <end position="256"/>
    </location>
</feature>
<dbReference type="GO" id="GO:0022857">
    <property type="term" value="F:transmembrane transporter activity"/>
    <property type="evidence" value="ECO:0007669"/>
    <property type="project" value="InterPro"/>
</dbReference>
<comment type="caution">
    <text evidence="7">The sequence shown here is derived from an EMBL/GenBank/DDBJ whole genome shotgun (WGS) entry which is preliminary data.</text>
</comment>
<evidence type="ECO:0000256" key="5">
    <source>
        <dbReference type="ARBA" id="ARBA00023136"/>
    </source>
</evidence>
<keyword evidence="4 6" id="KW-1133">Transmembrane helix</keyword>
<gene>
    <name evidence="7" type="ORF">SDC9_70404</name>
</gene>
<dbReference type="AlphaFoldDB" id="A0A644Y6X0"/>
<protein>
    <recommendedName>
        <fullName evidence="8">ABC transporter permease</fullName>
    </recommendedName>
</protein>
<dbReference type="EMBL" id="VSSQ01004144">
    <property type="protein sequence ID" value="MPM23927.1"/>
    <property type="molecule type" value="Genomic_DNA"/>
</dbReference>
<feature type="transmembrane region" description="Helical" evidence="6">
    <location>
        <begin position="268"/>
        <end position="291"/>
    </location>
</feature>
<keyword evidence="3 6" id="KW-0812">Transmembrane</keyword>
<evidence type="ECO:0000256" key="4">
    <source>
        <dbReference type="ARBA" id="ARBA00022989"/>
    </source>
</evidence>
<keyword evidence="2" id="KW-1003">Cell membrane</keyword>
<dbReference type="InterPro" id="IPR001851">
    <property type="entry name" value="ABC_transp_permease"/>
</dbReference>
<feature type="transmembrane region" description="Helical" evidence="6">
    <location>
        <begin position="35"/>
        <end position="56"/>
    </location>
</feature>
<evidence type="ECO:0000256" key="3">
    <source>
        <dbReference type="ARBA" id="ARBA00022692"/>
    </source>
</evidence>
<dbReference type="CDD" id="cd06580">
    <property type="entry name" value="TM_PBP1_transp_TpRbsC_like"/>
    <property type="match status" value="1"/>
</dbReference>
<dbReference type="PANTHER" id="PTHR43370:SF1">
    <property type="entry name" value="GUANOSINE ABC TRANSPORTER PERMEASE PROTEIN NUPQ"/>
    <property type="match status" value="1"/>
</dbReference>
<evidence type="ECO:0008006" key="8">
    <source>
        <dbReference type="Google" id="ProtNLM"/>
    </source>
</evidence>
<name>A0A644Y6X0_9ZZZZ</name>
<feature type="transmembrane region" description="Helical" evidence="6">
    <location>
        <begin position="195"/>
        <end position="214"/>
    </location>
</feature>
<evidence type="ECO:0000256" key="2">
    <source>
        <dbReference type="ARBA" id="ARBA00022475"/>
    </source>
</evidence>
<dbReference type="GO" id="GO:0005886">
    <property type="term" value="C:plasma membrane"/>
    <property type="evidence" value="ECO:0007669"/>
    <property type="project" value="UniProtKB-SubCell"/>
</dbReference>
<accession>A0A644Y6X0</accession>
<feature type="transmembrane region" description="Helical" evidence="6">
    <location>
        <begin position="62"/>
        <end position="84"/>
    </location>
</feature>
<sequence length="310" mass="32695">MTPDFIISLLSGMVRIAIPIGFAALAGVLSERAGVINMGLEGMMLLGSFFSVVGSYLSGNAWVGLLTGMLAGLVLGLIHATLTIGFKCEHLLSGVGINILADGLSIVLLQIIWNTKGKSSIVAGLGKISLPVIDRIPVIKDIFGTISPLFVLLLALAILFQFVIYHTRFGLRVRVIGDNPEMAGSMGINVYRTQFICVSISGILAATGGAYLSIGDINMFSKDMVAGRGYIALAMVILGGWNPIGGAAAGLVYGFAQSLQIRLQGLQSVAIPAQLVQMIPYVITILVLFVARRKGSAPAAEGVHYYRKGE</sequence>
<feature type="transmembrane region" description="Helical" evidence="6">
    <location>
        <begin position="142"/>
        <end position="164"/>
    </location>
</feature>
<comment type="subcellular location">
    <subcellularLocation>
        <location evidence="1">Cell membrane</location>
        <topology evidence="1">Multi-pass membrane protein</topology>
    </subcellularLocation>
</comment>
<feature type="transmembrane region" description="Helical" evidence="6">
    <location>
        <begin position="6"/>
        <end position="28"/>
    </location>
</feature>
<proteinExistence type="predicted"/>
<dbReference type="Pfam" id="PF02653">
    <property type="entry name" value="BPD_transp_2"/>
    <property type="match status" value="1"/>
</dbReference>
<evidence type="ECO:0000256" key="1">
    <source>
        <dbReference type="ARBA" id="ARBA00004651"/>
    </source>
</evidence>